<dbReference type="PROSITE" id="PS50240">
    <property type="entry name" value="TRYPSIN_DOM"/>
    <property type="match status" value="1"/>
</dbReference>
<dbReference type="CDD" id="cd00190">
    <property type="entry name" value="Tryp_SPc"/>
    <property type="match status" value="1"/>
</dbReference>
<evidence type="ECO:0000313" key="5">
    <source>
        <dbReference type="Proteomes" id="UP000695022"/>
    </source>
</evidence>
<keyword evidence="2" id="KW-0720">Serine protease</keyword>
<accession>A0ABM1DZS7</accession>
<dbReference type="SMART" id="SM00020">
    <property type="entry name" value="Tryp_SPc"/>
    <property type="match status" value="1"/>
</dbReference>
<dbReference type="Proteomes" id="UP000695022">
    <property type="component" value="Unplaced"/>
</dbReference>
<dbReference type="InterPro" id="IPR043504">
    <property type="entry name" value="Peptidase_S1_PA_chymotrypsin"/>
</dbReference>
<evidence type="ECO:0000313" key="6">
    <source>
        <dbReference type="RefSeq" id="XP_014665448.1"/>
    </source>
</evidence>
<protein>
    <submittedName>
        <fullName evidence="6">LOW QUALITY PROTEIN: tryptase-like</fullName>
    </submittedName>
</protein>
<dbReference type="InterPro" id="IPR018114">
    <property type="entry name" value="TRYPSIN_HIS"/>
</dbReference>
<dbReference type="PROSITE" id="PS00135">
    <property type="entry name" value="TRYPSIN_SER"/>
    <property type="match status" value="1"/>
</dbReference>
<dbReference type="InterPro" id="IPR033116">
    <property type="entry name" value="TRYPSIN_SER"/>
</dbReference>
<dbReference type="InterPro" id="IPR001254">
    <property type="entry name" value="Trypsin_dom"/>
</dbReference>
<keyword evidence="1" id="KW-1015">Disulfide bond</keyword>
<reference evidence="6" key="1">
    <citation type="submission" date="2025-08" db="UniProtKB">
        <authorList>
            <consortium name="RefSeq"/>
        </authorList>
    </citation>
    <scope>IDENTIFICATION</scope>
</reference>
<dbReference type="GeneID" id="106807583"/>
<dbReference type="PANTHER" id="PTHR24252:SF7">
    <property type="entry name" value="HYALIN"/>
    <property type="match status" value="1"/>
</dbReference>
<evidence type="ECO:0000259" key="4">
    <source>
        <dbReference type="PROSITE" id="PS50240"/>
    </source>
</evidence>
<dbReference type="PROSITE" id="PS00134">
    <property type="entry name" value="TRYPSIN_HIS"/>
    <property type="match status" value="1"/>
</dbReference>
<feature type="domain" description="Peptidase S1" evidence="4">
    <location>
        <begin position="42"/>
        <end position="201"/>
    </location>
</feature>
<feature type="signal peptide" evidence="3">
    <location>
        <begin position="1"/>
        <end position="19"/>
    </location>
</feature>
<proteinExistence type="predicted"/>
<name>A0ABM1DZS7_PRICU</name>
<organism evidence="5 6">
    <name type="scientific">Priapulus caudatus</name>
    <name type="common">Priapulid worm</name>
    <dbReference type="NCBI Taxonomy" id="37621"/>
    <lineage>
        <taxon>Eukaryota</taxon>
        <taxon>Metazoa</taxon>
        <taxon>Ecdysozoa</taxon>
        <taxon>Scalidophora</taxon>
        <taxon>Priapulida</taxon>
        <taxon>Priapulimorpha</taxon>
        <taxon>Priapulimorphida</taxon>
        <taxon>Priapulidae</taxon>
        <taxon>Priapulus</taxon>
    </lineage>
</organism>
<keyword evidence="3" id="KW-0732">Signal</keyword>
<evidence type="ECO:0000256" key="2">
    <source>
        <dbReference type="RuleBase" id="RU363034"/>
    </source>
</evidence>
<keyword evidence="5" id="KW-1185">Reference proteome</keyword>
<dbReference type="Gene3D" id="2.40.10.10">
    <property type="entry name" value="Trypsin-like serine proteases"/>
    <property type="match status" value="2"/>
</dbReference>
<dbReference type="InterPro" id="IPR009003">
    <property type="entry name" value="Peptidase_S1_PA"/>
</dbReference>
<evidence type="ECO:0000256" key="3">
    <source>
        <dbReference type="SAM" id="SignalP"/>
    </source>
</evidence>
<sequence length="222" mass="24170">MIRSLSILVCFLGLSGVSAVPKATPCGVKLIPHIEGNGDQKIFGGVEARPNSWPWQISLRKKGYEDVESGGHFCGGTLISWTRNWCLTAGHCICHDYLVEDAVVSTVMKQTLLPVWDHKTCKRVTLLHLFLLTENMICTGYEEGGHGTCKGDSGGPLHCEVNGVWNVLGATSWGFGCGRPNNPGVFTKVSKYRDWIDTVMAESTGISGDYGIFKSRCDDGTK</sequence>
<dbReference type="SUPFAM" id="SSF50494">
    <property type="entry name" value="Trypsin-like serine proteases"/>
    <property type="match status" value="1"/>
</dbReference>
<keyword evidence="2" id="KW-0645">Protease</keyword>
<dbReference type="RefSeq" id="XP_014665448.1">
    <property type="nucleotide sequence ID" value="XM_014809962.1"/>
</dbReference>
<evidence type="ECO:0000256" key="1">
    <source>
        <dbReference type="ARBA" id="ARBA00023157"/>
    </source>
</evidence>
<keyword evidence="2" id="KW-0378">Hydrolase</keyword>
<dbReference type="Pfam" id="PF00089">
    <property type="entry name" value="Trypsin"/>
    <property type="match status" value="2"/>
</dbReference>
<gene>
    <name evidence="6" type="primary">LOC106807583</name>
</gene>
<dbReference type="PANTHER" id="PTHR24252">
    <property type="entry name" value="ACROSIN-RELATED"/>
    <property type="match status" value="1"/>
</dbReference>
<feature type="chain" id="PRO_5046490907" evidence="3">
    <location>
        <begin position="20"/>
        <end position="222"/>
    </location>
</feature>